<reference evidence="2" key="1">
    <citation type="submission" date="2013-12" db="EMBL/GenBank/DDBJ databases">
        <title>The Genome Sequence of Aphanomyces invadans NJM9701.</title>
        <authorList>
            <consortium name="The Broad Institute Genomics Platform"/>
            <person name="Russ C."/>
            <person name="Tyler B."/>
            <person name="van West P."/>
            <person name="Dieguez-Uribeondo J."/>
            <person name="Young S.K."/>
            <person name="Zeng Q."/>
            <person name="Gargeya S."/>
            <person name="Fitzgerald M."/>
            <person name="Abouelleil A."/>
            <person name="Alvarado L."/>
            <person name="Chapman S.B."/>
            <person name="Gainer-Dewar J."/>
            <person name="Goldberg J."/>
            <person name="Griggs A."/>
            <person name="Gujja S."/>
            <person name="Hansen M."/>
            <person name="Howarth C."/>
            <person name="Imamovic A."/>
            <person name="Ireland A."/>
            <person name="Larimer J."/>
            <person name="McCowan C."/>
            <person name="Murphy C."/>
            <person name="Pearson M."/>
            <person name="Poon T.W."/>
            <person name="Priest M."/>
            <person name="Roberts A."/>
            <person name="Saif S."/>
            <person name="Shea T."/>
            <person name="Sykes S."/>
            <person name="Wortman J."/>
            <person name="Nusbaum C."/>
            <person name="Birren B."/>
        </authorList>
    </citation>
    <scope>NUCLEOTIDE SEQUENCE [LARGE SCALE GENOMIC DNA]</scope>
    <source>
        <strain evidence="2">NJM9701</strain>
    </source>
</reference>
<dbReference type="EMBL" id="KI913959">
    <property type="protein sequence ID" value="ETW03395.1"/>
    <property type="molecule type" value="Genomic_DNA"/>
</dbReference>
<dbReference type="PANTHER" id="PTHR37558:SF1">
    <property type="entry name" value="HTH CENPB-TYPE DOMAIN-CONTAINING PROTEIN"/>
    <property type="match status" value="1"/>
</dbReference>
<dbReference type="RefSeq" id="XP_008867624.1">
    <property type="nucleotide sequence ID" value="XM_008869402.1"/>
</dbReference>
<gene>
    <name evidence="2" type="ORF">H310_04868</name>
</gene>
<feature type="coiled-coil region" evidence="1">
    <location>
        <begin position="169"/>
        <end position="217"/>
    </location>
</feature>
<protein>
    <recommendedName>
        <fullName evidence="3">Myb-like domain-containing protein</fullName>
    </recommendedName>
</protein>
<accession>A0A024UB57</accession>
<dbReference type="PANTHER" id="PTHR37558">
    <property type="entry name" value="HTH CENPB-TYPE DOMAIN-CONTAINING PROTEIN"/>
    <property type="match status" value="1"/>
</dbReference>
<dbReference type="VEuPathDB" id="FungiDB:H310_04868"/>
<dbReference type="OrthoDB" id="77796at2759"/>
<keyword evidence="1" id="KW-0175">Coiled coil</keyword>
<sequence>MSESTDDVHDTPEKKWWTEEDDIILLTQVNNDRPFTKRQATKAWEALAVALRDIEDFTRPGIDGKKAQNRFLLLMRQHKARNDKAERLSGVSESETEKSRLLDDLATLFKDAAKKRSTATTTMEAAEKIEQVKYIREQAMQRGRRHSTSDSSDVAEPVVSSKRKMIMDAQEMEVALEREKLQFKRLKFELELEEREKDRAEREKERLERQKISEIENRRNEEMMQIINHFIQHLQKQT</sequence>
<organism evidence="2">
    <name type="scientific">Aphanomyces invadans</name>
    <dbReference type="NCBI Taxonomy" id="157072"/>
    <lineage>
        <taxon>Eukaryota</taxon>
        <taxon>Sar</taxon>
        <taxon>Stramenopiles</taxon>
        <taxon>Oomycota</taxon>
        <taxon>Saprolegniomycetes</taxon>
        <taxon>Saprolegniales</taxon>
        <taxon>Verrucalvaceae</taxon>
        <taxon>Aphanomyces</taxon>
    </lineage>
</organism>
<dbReference type="GeneID" id="20081918"/>
<evidence type="ECO:0000313" key="2">
    <source>
        <dbReference type="EMBL" id="ETW03395.1"/>
    </source>
</evidence>
<evidence type="ECO:0008006" key="3">
    <source>
        <dbReference type="Google" id="ProtNLM"/>
    </source>
</evidence>
<dbReference type="AlphaFoldDB" id="A0A024UB57"/>
<proteinExistence type="predicted"/>
<name>A0A024UB57_9STRA</name>
<evidence type="ECO:0000256" key="1">
    <source>
        <dbReference type="SAM" id="Coils"/>
    </source>
</evidence>